<dbReference type="Pfam" id="PF02537">
    <property type="entry name" value="CRCB"/>
    <property type="match status" value="1"/>
</dbReference>
<evidence type="ECO:0000256" key="3">
    <source>
        <dbReference type="ARBA" id="ARBA00022692"/>
    </source>
</evidence>
<keyword evidence="5 10" id="KW-0472">Membrane</keyword>
<evidence type="ECO:0000256" key="7">
    <source>
        <dbReference type="ARBA" id="ARBA00035120"/>
    </source>
</evidence>
<evidence type="ECO:0000256" key="10">
    <source>
        <dbReference type="RuleBase" id="RU004340"/>
    </source>
</evidence>
<dbReference type="EMBL" id="SDGZ01000010">
    <property type="protein sequence ID" value="TYC50158.1"/>
    <property type="molecule type" value="Genomic_DNA"/>
</dbReference>
<evidence type="ECO:0000313" key="11">
    <source>
        <dbReference type="EMBL" id="TYC50158.1"/>
    </source>
</evidence>
<gene>
    <name evidence="11" type="ORF">ESZ50_03650</name>
</gene>
<proteinExistence type="inferred from homology"/>
<dbReference type="Proteomes" id="UP000371977">
    <property type="component" value="Unassembled WGS sequence"/>
</dbReference>
<feature type="transmembrane region" description="Helical" evidence="10">
    <location>
        <begin position="99"/>
        <end position="118"/>
    </location>
</feature>
<keyword evidence="12" id="KW-1185">Reference proteome</keyword>
<organism evidence="11 12">
    <name type="scientific">Weissella muntiaci</name>
    <dbReference type="NCBI Taxonomy" id="2508881"/>
    <lineage>
        <taxon>Bacteria</taxon>
        <taxon>Bacillati</taxon>
        <taxon>Bacillota</taxon>
        <taxon>Bacilli</taxon>
        <taxon>Lactobacillales</taxon>
        <taxon>Lactobacillaceae</taxon>
        <taxon>Weissella</taxon>
    </lineage>
</organism>
<accession>A0A6C2C833</accession>
<dbReference type="RefSeq" id="WP_148622240.1">
    <property type="nucleotide sequence ID" value="NZ_SDGZ01000010.1"/>
</dbReference>
<comment type="catalytic activity">
    <reaction evidence="8">
        <text>fluoride(in) = fluoride(out)</text>
        <dbReference type="Rhea" id="RHEA:76159"/>
        <dbReference type="ChEBI" id="CHEBI:17051"/>
    </reaction>
    <physiologicalReaction direction="left-to-right" evidence="8">
        <dbReference type="Rhea" id="RHEA:76160"/>
    </physiologicalReaction>
</comment>
<dbReference type="OrthoDB" id="9815830at2"/>
<evidence type="ECO:0000256" key="5">
    <source>
        <dbReference type="ARBA" id="ARBA00023136"/>
    </source>
</evidence>
<protein>
    <recommendedName>
        <fullName evidence="10">Fluoride-specific ion channel</fullName>
    </recommendedName>
</protein>
<evidence type="ECO:0000256" key="6">
    <source>
        <dbReference type="ARBA" id="ARBA00023303"/>
    </source>
</evidence>
<comment type="similarity">
    <text evidence="7 10">Belongs to the fluoride channel Fluc/FEX (TC 1.A.43) family.</text>
</comment>
<feature type="transmembrane region" description="Helical" evidence="10">
    <location>
        <begin position="59"/>
        <end position="79"/>
    </location>
</feature>
<evidence type="ECO:0000256" key="2">
    <source>
        <dbReference type="ARBA" id="ARBA00022475"/>
    </source>
</evidence>
<comment type="subcellular location">
    <subcellularLocation>
        <location evidence="1">Cell membrane</location>
        <topology evidence="1">Multi-pass membrane protein</topology>
    </subcellularLocation>
</comment>
<evidence type="ECO:0000256" key="1">
    <source>
        <dbReference type="ARBA" id="ARBA00004651"/>
    </source>
</evidence>
<keyword evidence="4 10" id="KW-1133">Transmembrane helix</keyword>
<feature type="transmembrane region" description="Helical" evidence="10">
    <location>
        <begin position="28"/>
        <end position="52"/>
    </location>
</feature>
<keyword evidence="3 10" id="KW-0812">Transmembrane</keyword>
<dbReference type="GO" id="GO:0034220">
    <property type="term" value="P:monoatomic ion transmembrane transport"/>
    <property type="evidence" value="ECO:0007669"/>
    <property type="project" value="UniProtKB-KW"/>
</dbReference>
<reference evidence="11 12" key="1">
    <citation type="submission" date="2019-01" db="EMBL/GenBank/DDBJ databases">
        <title>Weissella sp. nov., a novel lactic acid bacterium isolated from animal feces.</title>
        <authorList>
            <person name="Wang L.-T."/>
        </authorList>
    </citation>
    <scope>NUCLEOTIDE SEQUENCE [LARGE SCALE GENOMIC DNA]</scope>
    <source>
        <strain evidence="11 12">8H-2</strain>
    </source>
</reference>
<comment type="caution">
    <text evidence="11">The sequence shown here is derived from an EMBL/GenBank/DDBJ whole genome shotgun (WGS) entry which is preliminary data.</text>
</comment>
<keyword evidence="2 10" id="KW-1003">Cell membrane</keyword>
<evidence type="ECO:0000256" key="4">
    <source>
        <dbReference type="ARBA" id="ARBA00022989"/>
    </source>
</evidence>
<keyword evidence="6" id="KW-0813">Transport</keyword>
<keyword evidence="6" id="KW-0406">Ion transport</keyword>
<dbReference type="GO" id="GO:0005886">
    <property type="term" value="C:plasma membrane"/>
    <property type="evidence" value="ECO:0007669"/>
    <property type="project" value="UniProtKB-SubCell"/>
</dbReference>
<dbReference type="AlphaFoldDB" id="A0A6C2C833"/>
<dbReference type="InterPro" id="IPR003691">
    <property type="entry name" value="FluC"/>
</dbReference>
<comment type="function">
    <text evidence="9">Fluoride-specific ion channel. Important for reducing fluoride concentration in the cell, thus reducing its toxicity.</text>
</comment>
<name>A0A6C2C833_9LACO</name>
<keyword evidence="6" id="KW-0407">Ion channel</keyword>
<evidence type="ECO:0000313" key="12">
    <source>
        <dbReference type="Proteomes" id="UP000371977"/>
    </source>
</evidence>
<evidence type="ECO:0000256" key="9">
    <source>
        <dbReference type="ARBA" id="ARBA00049940"/>
    </source>
</evidence>
<evidence type="ECO:0000256" key="8">
    <source>
        <dbReference type="ARBA" id="ARBA00035585"/>
    </source>
</evidence>
<sequence length="122" mass="13233">MMLILLAGFGAIFGSILRFLMLELANRWFADIAIWMVMIINLSASLLIGIAFGMHLQAGVNVFWATGILGGYSTFSAPIVELADALEKNDRSQRNLVELKTIIAFVGGIGMLLLGVALTKLF</sequence>